<evidence type="ECO:0000256" key="10">
    <source>
        <dbReference type="PROSITE-ProRule" id="PRU00042"/>
    </source>
</evidence>
<comment type="caution">
    <text evidence="13">The sequence shown here is derived from an EMBL/GenBank/DDBJ whole genome shotgun (WGS) entry which is preliminary data.</text>
</comment>
<keyword evidence="1" id="KW-0479">Metal-binding</keyword>
<dbReference type="InterPro" id="IPR038861">
    <property type="entry name" value="ADNP/ADNP2"/>
</dbReference>
<evidence type="ECO:0000256" key="3">
    <source>
        <dbReference type="ARBA" id="ARBA00022771"/>
    </source>
</evidence>
<dbReference type="PANTHER" id="PTHR15740:SF2">
    <property type="entry name" value="ACTIVITY-DEPENDENT NEUROPROTECTOR HOMEOBOX PROTEIN 2"/>
    <property type="match status" value="1"/>
</dbReference>
<feature type="domain" description="C2H2-type" evidence="12">
    <location>
        <begin position="717"/>
        <end position="745"/>
    </location>
</feature>
<dbReference type="AlphaFoldDB" id="A0AAV7VJM3"/>
<feature type="compositionally biased region" description="Polar residues" evidence="11">
    <location>
        <begin position="469"/>
        <end position="478"/>
    </location>
</feature>
<dbReference type="Gene3D" id="3.30.160.60">
    <property type="entry name" value="Classic Zinc Finger"/>
    <property type="match status" value="1"/>
</dbReference>
<evidence type="ECO:0000256" key="1">
    <source>
        <dbReference type="ARBA" id="ARBA00022723"/>
    </source>
</evidence>
<evidence type="ECO:0000256" key="11">
    <source>
        <dbReference type="SAM" id="MobiDB-lite"/>
    </source>
</evidence>
<dbReference type="GO" id="GO:0003677">
    <property type="term" value="F:DNA binding"/>
    <property type="evidence" value="ECO:0007669"/>
    <property type="project" value="UniProtKB-KW"/>
</dbReference>
<evidence type="ECO:0000256" key="6">
    <source>
        <dbReference type="ARBA" id="ARBA00023125"/>
    </source>
</evidence>
<dbReference type="PROSITE" id="PS50157">
    <property type="entry name" value="ZINC_FINGER_C2H2_2"/>
    <property type="match status" value="1"/>
</dbReference>
<keyword evidence="5" id="KW-0805">Transcription regulation</keyword>
<protein>
    <recommendedName>
        <fullName evidence="12">C2H2-type domain-containing protein</fullName>
    </recommendedName>
</protein>
<dbReference type="Proteomes" id="UP001066276">
    <property type="component" value="Chromosome 2_1"/>
</dbReference>
<keyword evidence="4" id="KW-0862">Zinc</keyword>
<sequence length="1103" mass="120836">MQMRFTSLPGYKWGAIFSFAGVGGSFAGGGAAAAWRGTERVGLQRGRWRTGVGADRGAAGNLPACFRDLLQEINSCGPGEKCFSSTSWADLSLWESTGKRKRYRTKPFCCSLCNFSAKLPSSLKSHLHRNHEEELDQELVVPCPSCAFSSQSKTVVKHMRMFHTSVRKISNAAVNNNGGGAGQTHFKKDIQFSCLKCSFTDTLYYSIKKHVLVTHFDNIVGAYFGEMPPSVSEMPEYAALSSEQKSQLPNKYYCKKCHTPATSADALIYHILTSEKHRDLEYELRSLISEFSRAPAKRTVFSKHAGLPSKSQPIQFSASASVPVPNPASVQLVSFSQHNRNPLMMGQLAAPLQNSVGPMPVVSNCQVGMMHTSPSSVMPQSRLGYLPNSIPVSQNMSLPSSLSQPMFVSQGFHMNQSIGPGVHPGTHAISSGVLPPNPFVRPGMFPQYQSVRSSVLPPSQALHPGGHPLNQSSSGGFSLNHSVPPGLYGVNQSVRPGYFPPNQNVRPPAIPGAQSNSPGVFQTNQYVAPGVSQNNFMATGGPLMRQLIPTGKQVNGIPTYTLGPVPVTMAGSPSGVSSSNPPQVPVQLSQSGAVVQVSRSPSSAPSPPVVASPQSIIDQTLRLPPIPSAEEKNTKQWKTCPVCSELFPSNVYQVHMQVAHKLQGGADREEKDNVDQEKLAARAPFLRWVKEKIVRCLSCKCFMSEEGLVKHLLMHGIVCLFCTWTFHDLKSFVEHNAIVHSGNKKMPLDYIQKGLQLANDANGEILFPHFDFNTKMPKDQIGGKEVHLAVLAGANHKAVMPVYIKVQPLPADMGDTCVKQAFKCPFCLCVFAGLQVYETHLKERHHIVPTLHTILGTPAFKCIHCCGVYTGNMTLAAISVHLMRCRSAPKTSHSRVDLTSQSNGDIIPSMNGEKNSFLTKRKSFDSSSMLTKEDQKDKEEVSVQILSKRSRLEDIMQNVEIPIDDKDGPRRLAMDPDEYEIDSKGDVKLFLSEYFNKRPYPTKKEMGILSSLLCEWKIDVPAFFLAKQQVCLKAIERQQTCVVLGFNMACNVRLCITLRWFLRITNPVLRCKALVASCVGFSEADRELQGAAMLGSVGLCCIQ</sequence>
<feature type="region of interest" description="Disordered" evidence="11">
    <location>
        <begin position="456"/>
        <end position="478"/>
    </location>
</feature>
<keyword evidence="9" id="KW-0539">Nucleus</keyword>
<keyword evidence="7" id="KW-0371">Homeobox</keyword>
<name>A0AAV7VJM3_PLEWA</name>
<keyword evidence="2" id="KW-0677">Repeat</keyword>
<organism evidence="13 14">
    <name type="scientific">Pleurodeles waltl</name>
    <name type="common">Iberian ribbed newt</name>
    <dbReference type="NCBI Taxonomy" id="8319"/>
    <lineage>
        <taxon>Eukaryota</taxon>
        <taxon>Metazoa</taxon>
        <taxon>Chordata</taxon>
        <taxon>Craniata</taxon>
        <taxon>Vertebrata</taxon>
        <taxon>Euteleostomi</taxon>
        <taxon>Amphibia</taxon>
        <taxon>Batrachia</taxon>
        <taxon>Caudata</taxon>
        <taxon>Salamandroidea</taxon>
        <taxon>Salamandridae</taxon>
        <taxon>Pleurodelinae</taxon>
        <taxon>Pleurodeles</taxon>
    </lineage>
</organism>
<dbReference type="InterPro" id="IPR013087">
    <property type="entry name" value="Znf_C2H2_type"/>
</dbReference>
<keyword evidence="3 10" id="KW-0863">Zinc-finger</keyword>
<dbReference type="PROSITE" id="PS00028">
    <property type="entry name" value="ZINC_FINGER_C2H2_1"/>
    <property type="match status" value="1"/>
</dbReference>
<dbReference type="PANTHER" id="PTHR15740">
    <property type="entry name" value="NEUROPROTECTIVE PEPTIDE-CONTAINING PROTEIN"/>
    <property type="match status" value="1"/>
</dbReference>
<evidence type="ECO:0000256" key="7">
    <source>
        <dbReference type="ARBA" id="ARBA00023155"/>
    </source>
</evidence>
<proteinExistence type="predicted"/>
<accession>A0AAV7VJM3</accession>
<dbReference type="GO" id="GO:0008270">
    <property type="term" value="F:zinc ion binding"/>
    <property type="evidence" value="ECO:0007669"/>
    <property type="project" value="UniProtKB-KW"/>
</dbReference>
<evidence type="ECO:0000313" key="14">
    <source>
        <dbReference type="Proteomes" id="UP001066276"/>
    </source>
</evidence>
<dbReference type="EMBL" id="JANPWB010000003">
    <property type="protein sequence ID" value="KAJ1201858.1"/>
    <property type="molecule type" value="Genomic_DNA"/>
</dbReference>
<evidence type="ECO:0000256" key="8">
    <source>
        <dbReference type="ARBA" id="ARBA00023163"/>
    </source>
</evidence>
<dbReference type="InterPro" id="IPR045762">
    <property type="entry name" value="ADNP_Znf"/>
</dbReference>
<dbReference type="SMART" id="SM00355">
    <property type="entry name" value="ZnF_C2H2"/>
    <property type="match status" value="8"/>
</dbReference>
<keyword evidence="8" id="KW-0804">Transcription</keyword>
<keyword evidence="6" id="KW-0238">DNA-binding</keyword>
<evidence type="ECO:0000313" key="13">
    <source>
        <dbReference type="EMBL" id="KAJ1201858.1"/>
    </source>
</evidence>
<dbReference type="GO" id="GO:0010468">
    <property type="term" value="P:regulation of gene expression"/>
    <property type="evidence" value="ECO:0007669"/>
    <property type="project" value="TreeGrafter"/>
</dbReference>
<reference evidence="13" key="1">
    <citation type="journal article" date="2022" name="bioRxiv">
        <title>Sequencing and chromosome-scale assembly of the giantPleurodeles waltlgenome.</title>
        <authorList>
            <person name="Brown T."/>
            <person name="Elewa A."/>
            <person name="Iarovenko S."/>
            <person name="Subramanian E."/>
            <person name="Araus A.J."/>
            <person name="Petzold A."/>
            <person name="Susuki M."/>
            <person name="Suzuki K.-i.T."/>
            <person name="Hayashi T."/>
            <person name="Toyoda A."/>
            <person name="Oliveira C."/>
            <person name="Osipova E."/>
            <person name="Leigh N.D."/>
            <person name="Simon A."/>
            <person name="Yun M.H."/>
        </authorList>
    </citation>
    <scope>NUCLEOTIDE SEQUENCE</scope>
    <source>
        <strain evidence="13">20211129_DDA</strain>
        <tissue evidence="13">Liver</tissue>
    </source>
</reference>
<evidence type="ECO:0000256" key="2">
    <source>
        <dbReference type="ARBA" id="ARBA00022737"/>
    </source>
</evidence>
<dbReference type="GO" id="GO:0005634">
    <property type="term" value="C:nucleus"/>
    <property type="evidence" value="ECO:0007669"/>
    <property type="project" value="TreeGrafter"/>
</dbReference>
<evidence type="ECO:0000256" key="5">
    <source>
        <dbReference type="ARBA" id="ARBA00023015"/>
    </source>
</evidence>
<keyword evidence="14" id="KW-1185">Reference proteome</keyword>
<evidence type="ECO:0000256" key="9">
    <source>
        <dbReference type="ARBA" id="ARBA00023242"/>
    </source>
</evidence>
<evidence type="ECO:0000259" key="12">
    <source>
        <dbReference type="PROSITE" id="PS50157"/>
    </source>
</evidence>
<evidence type="ECO:0000256" key="4">
    <source>
        <dbReference type="ARBA" id="ARBA00022833"/>
    </source>
</evidence>
<gene>
    <name evidence="13" type="ORF">NDU88_005662</name>
</gene>
<dbReference type="Pfam" id="PF19627">
    <property type="entry name" value="ADNP_N"/>
    <property type="match status" value="1"/>
</dbReference>